<evidence type="ECO:0000256" key="1">
    <source>
        <dbReference type="ARBA" id="ARBA00023002"/>
    </source>
</evidence>
<dbReference type="InterPro" id="IPR002347">
    <property type="entry name" value="SDR_fam"/>
</dbReference>
<dbReference type="PANTHER" id="PTHR43157">
    <property type="entry name" value="PHOSPHATIDYLINOSITOL-GLYCAN BIOSYNTHESIS CLASS F PROTEIN-RELATED"/>
    <property type="match status" value="1"/>
</dbReference>
<dbReference type="PRINTS" id="PR00081">
    <property type="entry name" value="GDHRDH"/>
</dbReference>
<dbReference type="InterPro" id="IPR036291">
    <property type="entry name" value="NAD(P)-bd_dom_sf"/>
</dbReference>
<name>A0ABR3KT61_TRISP</name>
<keyword evidence="3" id="KW-1185">Reference proteome</keyword>
<reference evidence="2 3" key="1">
    <citation type="submission" date="2024-07" db="EMBL/GenBank/DDBJ databases">
        <title>Enhanced genomic and transcriptomic resources for Trichinella pseudospiralis and T. spiralis underpin the discovery of pronounced molecular differences between stages and species.</title>
        <authorList>
            <person name="Pasi K.K."/>
            <person name="La Rosa G."/>
            <person name="Gomez-Morales M.A."/>
            <person name="Tosini F."/>
            <person name="Sumanam S."/>
            <person name="Young N.D."/>
            <person name="Chang B.C."/>
            <person name="Robin G.B."/>
        </authorList>
    </citation>
    <scope>NUCLEOTIDE SEQUENCE [LARGE SCALE GENOMIC DNA]</scope>
    <source>
        <strain evidence="2">ISS534</strain>
    </source>
</reference>
<organism evidence="2 3">
    <name type="scientific">Trichinella spiralis</name>
    <name type="common">Trichina worm</name>
    <dbReference type="NCBI Taxonomy" id="6334"/>
    <lineage>
        <taxon>Eukaryota</taxon>
        <taxon>Metazoa</taxon>
        <taxon>Ecdysozoa</taxon>
        <taxon>Nematoda</taxon>
        <taxon>Enoplea</taxon>
        <taxon>Dorylaimia</taxon>
        <taxon>Trichinellida</taxon>
        <taxon>Trichinellidae</taxon>
        <taxon>Trichinella</taxon>
    </lineage>
</organism>
<dbReference type="SUPFAM" id="SSF51735">
    <property type="entry name" value="NAD(P)-binding Rossmann-fold domains"/>
    <property type="match status" value="1"/>
</dbReference>
<evidence type="ECO:0000313" key="2">
    <source>
        <dbReference type="EMBL" id="KAL1243831.1"/>
    </source>
</evidence>
<comment type="caution">
    <text evidence="2">The sequence shown here is derived from an EMBL/GenBank/DDBJ whole genome shotgun (WGS) entry which is preliminary data.</text>
</comment>
<proteinExistence type="predicted"/>
<dbReference type="Gene3D" id="3.40.50.720">
    <property type="entry name" value="NAD(P)-binding Rossmann-like Domain"/>
    <property type="match status" value="1"/>
</dbReference>
<dbReference type="Proteomes" id="UP001558632">
    <property type="component" value="Unassembled WGS sequence"/>
</dbReference>
<dbReference type="PANTHER" id="PTHR43157:SF31">
    <property type="entry name" value="PHOSPHATIDYLINOSITOL-GLYCAN BIOSYNTHESIS CLASS F PROTEIN"/>
    <property type="match status" value="1"/>
</dbReference>
<protein>
    <submittedName>
        <fullName evidence="2">Retinol dehydrogenase</fullName>
    </submittedName>
</protein>
<gene>
    <name evidence="2" type="ORF">TSPI_07625</name>
</gene>
<dbReference type="Pfam" id="PF00106">
    <property type="entry name" value="adh_short"/>
    <property type="match status" value="1"/>
</dbReference>
<accession>A0ABR3KT61</accession>
<keyword evidence="1" id="KW-0560">Oxidoreductase</keyword>
<sequence length="309" mass="35058">MKYSVPFWVISFLIGELLKFIPLCSSILAVRVLVWYVISQAVKHFIFRSCSFWIRFPQGGKTVLVTGASAGIGAATAEDLCARGGKVIWGARDVRKAQKKLDDIAWTIHHGPRGYVLKIDLSSKKMIEDFVDEFKKREKRLDCLILNAAYWGPKRTTVDGFEETVGVNHLGHMYLVYLLMDLLKKSTPSRIIVLDNGYKQYKSYAHSKLCNMLFARELAHRLKGTGVTVHIVHPGTPVPSELMRHNWLIYQGSQTTVYCACSDECGEDTGNYYENMRKDTPSAAAMDDEAARKLWKLSCQLLKINENWV</sequence>
<evidence type="ECO:0000313" key="3">
    <source>
        <dbReference type="Proteomes" id="UP001558632"/>
    </source>
</evidence>
<dbReference type="EMBL" id="JBEUSY010000162">
    <property type="protein sequence ID" value="KAL1243831.1"/>
    <property type="molecule type" value="Genomic_DNA"/>
</dbReference>